<dbReference type="OrthoDB" id="3369at2157"/>
<keyword evidence="5" id="KW-0547">Nucleotide-binding</keyword>
<dbReference type="SUPFAM" id="SSF55785">
    <property type="entry name" value="PYP-like sensor domain (PAS domain)"/>
    <property type="match status" value="2"/>
</dbReference>
<dbReference type="Proteomes" id="UP000276588">
    <property type="component" value="Unassembled WGS sequence"/>
</dbReference>
<dbReference type="InterPro" id="IPR001610">
    <property type="entry name" value="PAC"/>
</dbReference>
<evidence type="ECO:0000256" key="6">
    <source>
        <dbReference type="ARBA" id="ARBA00022777"/>
    </source>
</evidence>
<evidence type="ECO:0000259" key="9">
    <source>
        <dbReference type="PROSITE" id="PS50113"/>
    </source>
</evidence>
<keyword evidence="7" id="KW-0067">ATP-binding</keyword>
<feature type="domain" description="PAC" evidence="9">
    <location>
        <begin position="207"/>
        <end position="259"/>
    </location>
</feature>
<reference evidence="10 11" key="1">
    <citation type="submission" date="2018-06" db="EMBL/GenBank/DDBJ databases">
        <title>Halonotius sp. F13-13 a new haloarchaeeon isolated from a solar saltern from Isla Cristina, Huelva, Spain.</title>
        <authorList>
            <person name="Duran-Viseras A."/>
            <person name="Sanchez-Porro C."/>
            <person name="Ventosa A."/>
        </authorList>
    </citation>
    <scope>NUCLEOTIDE SEQUENCE [LARGE SCALE GENOMIC DNA]</scope>
    <source>
        <strain evidence="10 11">F13-13</strain>
    </source>
</reference>
<dbReference type="Gene3D" id="3.30.450.20">
    <property type="entry name" value="PAS domain"/>
    <property type="match status" value="2"/>
</dbReference>
<dbReference type="PRINTS" id="PR00344">
    <property type="entry name" value="BCTRLSENSOR"/>
</dbReference>
<dbReference type="InterPro" id="IPR005467">
    <property type="entry name" value="His_kinase_dom"/>
</dbReference>
<keyword evidence="6" id="KW-0418">Kinase</keyword>
<dbReference type="SMART" id="SM00086">
    <property type="entry name" value="PAC"/>
    <property type="match status" value="1"/>
</dbReference>
<dbReference type="InterPro" id="IPR003594">
    <property type="entry name" value="HATPase_dom"/>
</dbReference>
<proteinExistence type="predicted"/>
<dbReference type="RefSeq" id="WP_120101074.1">
    <property type="nucleotide sequence ID" value="NZ_QKNY01000004.1"/>
</dbReference>
<evidence type="ECO:0000256" key="5">
    <source>
        <dbReference type="ARBA" id="ARBA00022741"/>
    </source>
</evidence>
<gene>
    <name evidence="10" type="ORF">DM826_02485</name>
</gene>
<comment type="catalytic activity">
    <reaction evidence="1">
        <text>ATP + protein L-histidine = ADP + protein N-phospho-L-histidine.</text>
        <dbReference type="EC" id="2.7.13.3"/>
    </reaction>
</comment>
<dbReference type="InterPro" id="IPR035965">
    <property type="entry name" value="PAS-like_dom_sf"/>
</dbReference>
<dbReference type="Gene3D" id="3.30.565.10">
    <property type="entry name" value="Histidine kinase-like ATPase, C-terminal domain"/>
    <property type="match status" value="1"/>
</dbReference>
<dbReference type="InterPro" id="IPR004358">
    <property type="entry name" value="Sig_transdc_His_kin-like_C"/>
</dbReference>
<dbReference type="AlphaFoldDB" id="A0A3A6PRM9"/>
<dbReference type="PANTHER" id="PTHR44936">
    <property type="entry name" value="SENSOR PROTEIN CREC"/>
    <property type="match status" value="1"/>
</dbReference>
<keyword evidence="4" id="KW-0808">Transferase</keyword>
<dbReference type="InterPro" id="IPR003661">
    <property type="entry name" value="HisK_dim/P_dom"/>
</dbReference>
<dbReference type="CDD" id="cd00082">
    <property type="entry name" value="HisKA"/>
    <property type="match status" value="1"/>
</dbReference>
<evidence type="ECO:0000256" key="7">
    <source>
        <dbReference type="ARBA" id="ARBA00022840"/>
    </source>
</evidence>
<evidence type="ECO:0000313" key="10">
    <source>
        <dbReference type="EMBL" id="RJX44496.1"/>
    </source>
</evidence>
<organism evidence="10 11">
    <name type="scientific">Halonotius aquaticus</name>
    <dbReference type="NCBI Taxonomy" id="2216978"/>
    <lineage>
        <taxon>Archaea</taxon>
        <taxon>Methanobacteriati</taxon>
        <taxon>Methanobacteriota</taxon>
        <taxon>Stenosarchaea group</taxon>
        <taxon>Halobacteria</taxon>
        <taxon>Halobacteriales</taxon>
        <taxon>Haloferacaceae</taxon>
        <taxon>Halonotius</taxon>
    </lineage>
</organism>
<evidence type="ECO:0000256" key="3">
    <source>
        <dbReference type="ARBA" id="ARBA00022553"/>
    </source>
</evidence>
<dbReference type="PROSITE" id="PS50109">
    <property type="entry name" value="HIS_KIN"/>
    <property type="match status" value="1"/>
</dbReference>
<evidence type="ECO:0000313" key="11">
    <source>
        <dbReference type="Proteomes" id="UP000276588"/>
    </source>
</evidence>
<keyword evidence="3" id="KW-0597">Phosphoprotein</keyword>
<dbReference type="PANTHER" id="PTHR44936:SF10">
    <property type="entry name" value="SENSOR PROTEIN RSTB"/>
    <property type="match status" value="1"/>
</dbReference>
<evidence type="ECO:0000256" key="4">
    <source>
        <dbReference type="ARBA" id="ARBA00022679"/>
    </source>
</evidence>
<dbReference type="PROSITE" id="PS50113">
    <property type="entry name" value="PAC"/>
    <property type="match status" value="1"/>
</dbReference>
<protein>
    <recommendedName>
        <fullName evidence="2">histidine kinase</fullName>
        <ecNumber evidence="2">2.7.13.3</ecNumber>
    </recommendedName>
</protein>
<evidence type="ECO:0000259" key="8">
    <source>
        <dbReference type="PROSITE" id="PS50109"/>
    </source>
</evidence>
<dbReference type="Pfam" id="PF02518">
    <property type="entry name" value="HATPase_c"/>
    <property type="match status" value="1"/>
</dbReference>
<evidence type="ECO:0000256" key="1">
    <source>
        <dbReference type="ARBA" id="ARBA00000085"/>
    </source>
</evidence>
<dbReference type="GO" id="GO:0000155">
    <property type="term" value="F:phosphorelay sensor kinase activity"/>
    <property type="evidence" value="ECO:0007669"/>
    <property type="project" value="InterPro"/>
</dbReference>
<keyword evidence="11" id="KW-1185">Reference proteome</keyword>
<dbReference type="EC" id="2.7.13.3" evidence="2"/>
<dbReference type="InterPro" id="IPR000700">
    <property type="entry name" value="PAS-assoc_C"/>
</dbReference>
<dbReference type="GO" id="GO:0005886">
    <property type="term" value="C:plasma membrane"/>
    <property type="evidence" value="ECO:0007669"/>
    <property type="project" value="UniProtKB-SubCell"/>
</dbReference>
<sequence length="477" mass="50894">MTETVDSADDTDCPSGGPPTAAIPYPYVVVDPAGDITAVSEALIERVDIDRDTLVGNDLATILSVPAESIADTLATCADTGRVDDRPAVLTTADGQTVPVSLRGRATYDDSGTLCATHWGFHDRETATPVVDDDGPASMETIIEAVPHPLYVLNVDDYTIQHANSLADGHPGTTCYSVTHDRDRPCDEGDDPVPCPLQEVVETGEPTTVEHTHYDADGTERVHEVHAAPIVDDEGEVVQLVESLIDTTERVAYEQRLKRQRDDLETLNQVLRHDIRNDLQLILAYSDVLTDGVTADDETHVQTIRESAEHAVELTKTAREMSDVLLDTDTAVGTVRLRPVLNGEVDSIRDAHDAASITVDGGIPDVTVAGNEMLGSVFRNLLKNAIQHNDKPVPEVTVSAAAEADTVTVQVADNGPGVPDDQKAEIFGKGETGLDSAGTGLGLYLVETLVSTYDGSVSVTDNDPEGAVFVVTLPHAE</sequence>
<dbReference type="CDD" id="cd00130">
    <property type="entry name" value="PAS"/>
    <property type="match status" value="1"/>
</dbReference>
<dbReference type="Pfam" id="PF08448">
    <property type="entry name" value="PAS_4"/>
    <property type="match status" value="1"/>
</dbReference>
<name>A0A3A6PRM9_9EURY</name>
<comment type="caution">
    <text evidence="10">The sequence shown here is derived from an EMBL/GenBank/DDBJ whole genome shotgun (WGS) entry which is preliminary data.</text>
</comment>
<dbReference type="GO" id="GO:0005524">
    <property type="term" value="F:ATP binding"/>
    <property type="evidence" value="ECO:0007669"/>
    <property type="project" value="UniProtKB-KW"/>
</dbReference>
<dbReference type="Pfam" id="PF00512">
    <property type="entry name" value="HisKA"/>
    <property type="match status" value="1"/>
</dbReference>
<dbReference type="InterPro" id="IPR013656">
    <property type="entry name" value="PAS_4"/>
</dbReference>
<accession>A0A3A6PRM9</accession>
<dbReference type="EMBL" id="QKNY01000004">
    <property type="protein sequence ID" value="RJX44496.1"/>
    <property type="molecule type" value="Genomic_DNA"/>
</dbReference>
<dbReference type="InterPro" id="IPR000014">
    <property type="entry name" value="PAS"/>
</dbReference>
<feature type="domain" description="Histidine kinase" evidence="8">
    <location>
        <begin position="270"/>
        <end position="477"/>
    </location>
</feature>
<evidence type="ECO:0000256" key="2">
    <source>
        <dbReference type="ARBA" id="ARBA00012438"/>
    </source>
</evidence>
<dbReference type="SMART" id="SM00387">
    <property type="entry name" value="HATPase_c"/>
    <property type="match status" value="1"/>
</dbReference>
<dbReference type="SUPFAM" id="SSF55874">
    <property type="entry name" value="ATPase domain of HSP90 chaperone/DNA topoisomerase II/histidine kinase"/>
    <property type="match status" value="1"/>
</dbReference>
<dbReference type="Pfam" id="PF13426">
    <property type="entry name" value="PAS_9"/>
    <property type="match status" value="1"/>
</dbReference>
<dbReference type="InterPro" id="IPR050980">
    <property type="entry name" value="2C_sensor_his_kinase"/>
</dbReference>
<dbReference type="InterPro" id="IPR036890">
    <property type="entry name" value="HATPase_C_sf"/>
</dbReference>